<evidence type="ECO:0000256" key="8">
    <source>
        <dbReference type="ARBA" id="ARBA00043962"/>
    </source>
</evidence>
<evidence type="ECO:0000256" key="5">
    <source>
        <dbReference type="ARBA" id="ARBA00022729"/>
    </source>
</evidence>
<evidence type="ECO:0000256" key="1">
    <source>
        <dbReference type="ARBA" id="ARBA00001947"/>
    </source>
</evidence>
<evidence type="ECO:0000256" key="9">
    <source>
        <dbReference type="RuleBase" id="RU361240"/>
    </source>
</evidence>
<dbReference type="PANTHER" id="PTHR12147">
    <property type="entry name" value="METALLOPEPTIDASE M28 FAMILY MEMBER"/>
    <property type="match status" value="1"/>
</dbReference>
<evidence type="ECO:0000256" key="6">
    <source>
        <dbReference type="ARBA" id="ARBA00022801"/>
    </source>
</evidence>
<dbReference type="Pfam" id="PF04389">
    <property type="entry name" value="Peptidase_M28"/>
    <property type="match status" value="1"/>
</dbReference>
<dbReference type="Gene3D" id="3.40.630.10">
    <property type="entry name" value="Zn peptidases"/>
    <property type="match status" value="1"/>
</dbReference>
<dbReference type="PANTHER" id="PTHR12147:SF56">
    <property type="entry name" value="AMINOPEPTIDASE YDR415C-RELATED"/>
    <property type="match status" value="1"/>
</dbReference>
<keyword evidence="12" id="KW-1185">Reference proteome</keyword>
<dbReference type="GO" id="GO:0004177">
    <property type="term" value="F:aminopeptidase activity"/>
    <property type="evidence" value="ECO:0007669"/>
    <property type="project" value="UniProtKB-KW"/>
</dbReference>
<evidence type="ECO:0000313" key="12">
    <source>
        <dbReference type="Proteomes" id="UP000249464"/>
    </source>
</evidence>
<dbReference type="InterPro" id="IPR045175">
    <property type="entry name" value="M28_fam"/>
</dbReference>
<feature type="chain" id="PRO_5015799477" description="Peptide hydrolase" evidence="9">
    <location>
        <begin position="21"/>
        <end position="448"/>
    </location>
</feature>
<dbReference type="GO" id="GO:0006508">
    <property type="term" value="P:proteolysis"/>
    <property type="evidence" value="ECO:0007669"/>
    <property type="project" value="UniProtKB-KW"/>
</dbReference>
<keyword evidence="7 9" id="KW-0862">Zinc</keyword>
<reference evidence="11 12" key="1">
    <citation type="submission" date="2016-11" db="EMBL/GenBank/DDBJ databases">
        <authorList>
            <person name="Jaros S."/>
            <person name="Januszkiewicz K."/>
            <person name="Wedrychowicz H."/>
        </authorList>
    </citation>
    <scope>NUCLEOTIDE SEQUENCE [LARGE SCALE GENOMIC DNA]</scope>
</reference>
<dbReference type="EC" id="3.4.-.-" evidence="9"/>
<dbReference type="Proteomes" id="UP000249464">
    <property type="component" value="Unassembled WGS sequence"/>
</dbReference>
<keyword evidence="3 9" id="KW-0645">Protease</keyword>
<proteinExistence type="inferred from homology"/>
<dbReference type="GO" id="GO:0008235">
    <property type="term" value="F:metalloexopeptidase activity"/>
    <property type="evidence" value="ECO:0007669"/>
    <property type="project" value="InterPro"/>
</dbReference>
<evidence type="ECO:0000256" key="3">
    <source>
        <dbReference type="ARBA" id="ARBA00022670"/>
    </source>
</evidence>
<dbReference type="GO" id="GO:0046872">
    <property type="term" value="F:metal ion binding"/>
    <property type="evidence" value="ECO:0007669"/>
    <property type="project" value="UniProtKB-KW"/>
</dbReference>
<dbReference type="AlphaFoldDB" id="A0A2X0LVL5"/>
<keyword evidence="5 9" id="KW-0732">Signal</keyword>
<evidence type="ECO:0000256" key="4">
    <source>
        <dbReference type="ARBA" id="ARBA00022723"/>
    </source>
</evidence>
<feature type="signal peptide" evidence="9">
    <location>
        <begin position="1"/>
        <end position="20"/>
    </location>
</feature>
<dbReference type="InterPro" id="IPR007484">
    <property type="entry name" value="Peptidase_M28"/>
</dbReference>
<name>A0A2X0LVL5_9BASI</name>
<keyword evidence="2" id="KW-0031">Aminopeptidase</keyword>
<gene>
    <name evidence="11" type="primary">BQ5605_C016g08245</name>
    <name evidence="11" type="ORF">BQ5605_C016G08245</name>
</gene>
<evidence type="ECO:0000256" key="7">
    <source>
        <dbReference type="ARBA" id="ARBA00022833"/>
    </source>
</evidence>
<evidence type="ECO:0000259" key="10">
    <source>
        <dbReference type="Pfam" id="PF04389"/>
    </source>
</evidence>
<comment type="similarity">
    <text evidence="8">Belongs to the peptidase M28 family. M28E subfamily.</text>
</comment>
<dbReference type="EMBL" id="FQNC01000018">
    <property type="protein sequence ID" value="SGY21513.1"/>
    <property type="molecule type" value="Genomic_DNA"/>
</dbReference>
<dbReference type="SUPFAM" id="SSF53187">
    <property type="entry name" value="Zn-dependent exopeptidases"/>
    <property type="match status" value="1"/>
</dbReference>
<comment type="cofactor">
    <cofactor evidence="1">
        <name>Zn(2+)</name>
        <dbReference type="ChEBI" id="CHEBI:29105"/>
    </cofactor>
</comment>
<dbReference type="STRING" id="796604.A0A2X0LVL5"/>
<dbReference type="FunFam" id="3.40.630.10:FF:000042">
    <property type="entry name" value="Peptide hydrolase"/>
    <property type="match status" value="1"/>
</dbReference>
<keyword evidence="4 9" id="KW-0479">Metal-binding</keyword>
<evidence type="ECO:0000313" key="11">
    <source>
        <dbReference type="EMBL" id="SGY21513.1"/>
    </source>
</evidence>
<organism evidence="11 12">
    <name type="scientific">Microbotryum silenes-dioicae</name>
    <dbReference type="NCBI Taxonomy" id="796604"/>
    <lineage>
        <taxon>Eukaryota</taxon>
        <taxon>Fungi</taxon>
        <taxon>Dikarya</taxon>
        <taxon>Basidiomycota</taxon>
        <taxon>Pucciniomycotina</taxon>
        <taxon>Microbotryomycetes</taxon>
        <taxon>Microbotryales</taxon>
        <taxon>Microbotryaceae</taxon>
        <taxon>Microbotryum</taxon>
    </lineage>
</organism>
<sequence>MLVPLTQACALLALSSVALSAPVQQIPFSDTSIAQPKLSLASLNIEPSLRSRLDQHIASLPEKRLVQLADDAQPIEVTEGEKSILVMKGIRFVDVTEEDPALVAAAQVAIAGQGASKHTPFPAAVHFQTVPDLCSSNQTDAFPTKLSYSVKQAQPLFDTISLERMKTFLTRFSGFHTRYYRSSTGKQSQEFLLNHVKEIIKSNPKIADSISVKEFPHSWGQNSIILRFEPSSKASALRKKQGKEQVVILGAHQDSTNMFPFLAAPGADDDGSGTTTLVEALTVLVNASFIPSDHPVEFHWYSAEEGGLLGSQAVAQSYARDGKKVRSMLQMDMTAFVKPGTTPTYGIIRDFVSPEFTDLVALLIDEYGDISRTDTQCGYACSDHASWSKVGAPSAFAIESSFPDSNKKIHSSGDTIQNEGFSFEHMRSFVRLSVGMTLEMGGAEKLFS</sequence>
<accession>A0A2X0LVL5</accession>
<keyword evidence="6 9" id="KW-0378">Hydrolase</keyword>
<protein>
    <recommendedName>
        <fullName evidence="9">Peptide hydrolase</fullName>
        <ecNumber evidence="9">3.4.-.-</ecNumber>
    </recommendedName>
</protein>
<evidence type="ECO:0000256" key="2">
    <source>
        <dbReference type="ARBA" id="ARBA00022438"/>
    </source>
</evidence>
<feature type="domain" description="Peptidase M28" evidence="10">
    <location>
        <begin position="240"/>
        <end position="418"/>
    </location>
</feature>